<keyword evidence="3" id="KW-0648">Protein biosynthesis</keyword>
<dbReference type="Gene3D" id="3.30.160.20">
    <property type="match status" value="1"/>
</dbReference>
<dbReference type="Pfam" id="PF00472">
    <property type="entry name" value="RF-1"/>
    <property type="match status" value="1"/>
</dbReference>
<evidence type="ECO:0000256" key="2">
    <source>
        <dbReference type="ARBA" id="ARBA00022481"/>
    </source>
</evidence>
<dbReference type="PROSITE" id="PS00745">
    <property type="entry name" value="RF_PROK_I"/>
    <property type="match status" value="1"/>
</dbReference>
<gene>
    <name evidence="5" type="ORF">FZC34_00510</name>
</gene>
<dbReference type="FunFam" id="3.30.160.20:FF:000004">
    <property type="entry name" value="Peptide chain release factor 1"/>
    <property type="match status" value="1"/>
</dbReference>
<dbReference type="GO" id="GO:0003747">
    <property type="term" value="F:translation release factor activity"/>
    <property type="evidence" value="ECO:0007669"/>
    <property type="project" value="InterPro"/>
</dbReference>
<dbReference type="PANTHER" id="PTHR43804">
    <property type="entry name" value="LD18447P"/>
    <property type="match status" value="1"/>
</dbReference>
<evidence type="ECO:0000256" key="3">
    <source>
        <dbReference type="ARBA" id="ARBA00022917"/>
    </source>
</evidence>
<dbReference type="Gene3D" id="3.30.70.1660">
    <property type="match status" value="1"/>
</dbReference>
<name>A0A5C0UFI3_9PROT</name>
<dbReference type="PANTHER" id="PTHR43804:SF7">
    <property type="entry name" value="LD18447P"/>
    <property type="match status" value="1"/>
</dbReference>
<dbReference type="SUPFAM" id="SSF75620">
    <property type="entry name" value="Release factor"/>
    <property type="match status" value="1"/>
</dbReference>
<dbReference type="GO" id="GO:0005737">
    <property type="term" value="C:cytoplasm"/>
    <property type="evidence" value="ECO:0007669"/>
    <property type="project" value="UniProtKB-ARBA"/>
</dbReference>
<dbReference type="InterPro" id="IPR050057">
    <property type="entry name" value="Prokaryotic/Mito_RF"/>
</dbReference>
<reference evidence="5 6" key="1">
    <citation type="submission" date="2019-08" db="EMBL/GenBank/DDBJ databases">
        <title>Highly reduced genomes of protist endosymbionts show evolutionary convergence.</title>
        <authorList>
            <person name="George E."/>
            <person name="Husnik F."/>
            <person name="Tashyreva D."/>
            <person name="Prokopchuk G."/>
            <person name="Horak A."/>
            <person name="Kwong W.K."/>
            <person name="Lukes J."/>
            <person name="Keeling P.J."/>
        </authorList>
    </citation>
    <scope>NUCLEOTIDE SEQUENCE [LARGE SCALE GENOMIC DNA]</scope>
    <source>
        <strain evidence="5">1604LC</strain>
    </source>
</reference>
<sequence length="345" mass="39508">MWWKDIVQKYSGLESDLQNIEISKDDLLKKSKLLGSMTKEYDIACKVANLSKDLTDIISMINDEKEQWLFDQKKEIEQEIENLYQAFITLKDNCAKEQALMLEIRPGAGGDEAGLFAYILFEMYIRYAVHKNWAIDIMSKNITDIKGLKEAVLYIKGENAYDILQFESGVHRVQRVPKTESSGRIHTSTATVAVLEEKDDVAIEIKSDLLKVDFYRSSGPGGQSVNTTDSAVRLTYSHPDVDPVVVCMQDEKSQHKNKDKAMKVLKTRLRDALEQKQHKEIADYRKNQVGSGDRSERIRTYNFPQNRITDHRSKLTAHGLNEIFVTEPTILNKVIMSLKEKEILS</sequence>
<protein>
    <submittedName>
        <fullName evidence="5">PCRF domain-containing protein</fullName>
    </submittedName>
</protein>
<evidence type="ECO:0000313" key="6">
    <source>
        <dbReference type="Proteomes" id="UP000325004"/>
    </source>
</evidence>
<dbReference type="AlphaFoldDB" id="A0A5C0UFI3"/>
<accession>A0A5C0UFI3</accession>
<dbReference type="InterPro" id="IPR000352">
    <property type="entry name" value="Pep_chain_release_fac_I"/>
</dbReference>
<organism evidence="5 6">
    <name type="scientific">Candidatus Cytomitobacter primus</name>
    <dbReference type="NCBI Taxonomy" id="2066024"/>
    <lineage>
        <taxon>Bacteria</taxon>
        <taxon>Pseudomonadati</taxon>
        <taxon>Pseudomonadota</taxon>
        <taxon>Alphaproteobacteria</taxon>
        <taxon>Holosporales</taxon>
        <taxon>Holosporaceae</taxon>
        <taxon>Candidatus Cytomitobacter</taxon>
    </lineage>
</organism>
<feature type="domain" description="Prokaryotic-type class I peptide chain release factors" evidence="4">
    <location>
        <begin position="216"/>
        <end position="232"/>
    </location>
</feature>
<dbReference type="InterPro" id="IPR045853">
    <property type="entry name" value="Pep_chain_release_fac_I_sf"/>
</dbReference>
<keyword evidence="6" id="KW-1185">Reference proteome</keyword>
<comment type="similarity">
    <text evidence="1">Belongs to the prokaryotic/mitochondrial release factor family.</text>
</comment>
<evidence type="ECO:0000259" key="4">
    <source>
        <dbReference type="PROSITE" id="PS00745"/>
    </source>
</evidence>
<dbReference type="SMART" id="SM00937">
    <property type="entry name" value="PCRF"/>
    <property type="match status" value="1"/>
</dbReference>
<dbReference type="Proteomes" id="UP000325004">
    <property type="component" value="Chromosome"/>
</dbReference>
<dbReference type="RefSeq" id="WP_148971519.1">
    <property type="nucleotide sequence ID" value="NZ_CP043316.1"/>
</dbReference>
<dbReference type="EMBL" id="CP043316">
    <property type="protein sequence ID" value="QEK38403.1"/>
    <property type="molecule type" value="Genomic_DNA"/>
</dbReference>
<evidence type="ECO:0000256" key="1">
    <source>
        <dbReference type="ARBA" id="ARBA00010835"/>
    </source>
</evidence>
<dbReference type="OrthoDB" id="9806673at2"/>
<keyword evidence="2" id="KW-0488">Methylation</keyword>
<proteinExistence type="inferred from homology"/>
<dbReference type="KEGG" id="cpri:FZC34_00510"/>
<dbReference type="InterPro" id="IPR005139">
    <property type="entry name" value="PCRF"/>
</dbReference>
<evidence type="ECO:0000313" key="5">
    <source>
        <dbReference type="EMBL" id="QEK38403.1"/>
    </source>
</evidence>
<dbReference type="Pfam" id="PF03462">
    <property type="entry name" value="PCRF"/>
    <property type="match status" value="1"/>
</dbReference>